<dbReference type="GeneID" id="70187103"/>
<feature type="region of interest" description="Disordered" evidence="1">
    <location>
        <begin position="28"/>
        <end position="62"/>
    </location>
</feature>
<protein>
    <submittedName>
        <fullName evidence="2">Uncharacterized protein</fullName>
    </submittedName>
</protein>
<dbReference type="EMBL" id="JAGTJQ010000015">
    <property type="protein sequence ID" value="KAH7012100.1"/>
    <property type="molecule type" value="Genomic_DNA"/>
</dbReference>
<gene>
    <name evidence="2" type="ORF">B0I36DRAFT_356198</name>
</gene>
<evidence type="ECO:0000256" key="1">
    <source>
        <dbReference type="SAM" id="MobiDB-lite"/>
    </source>
</evidence>
<dbReference type="Proteomes" id="UP000756346">
    <property type="component" value="Unassembled WGS sequence"/>
</dbReference>
<accession>A0A9P8XQG6</accession>
<sequence>MAGNRKKASCARLVGAATPWCASDFSLSSARQSLDPKAISGFPRNSQRRQRMNRRKDGQSPTELTAMSMQEQSEYKCMYVLIYLFPERAKNYSWVHPERRQFATRLSMTTFFTFASINLLNKDIDIEGMQERAQAKRQAMERGTWAGDNICMYCERYDPEMDCTSG</sequence>
<comment type="caution">
    <text evidence="2">The sequence shown here is derived from an EMBL/GenBank/DDBJ whole genome shotgun (WGS) entry which is preliminary data.</text>
</comment>
<proteinExistence type="predicted"/>
<dbReference type="AlphaFoldDB" id="A0A9P8XQG6"/>
<name>A0A9P8XQG6_9PEZI</name>
<dbReference type="OrthoDB" id="3921745at2759"/>
<organism evidence="2 3">
    <name type="scientific">Microdochium trichocladiopsis</name>
    <dbReference type="NCBI Taxonomy" id="1682393"/>
    <lineage>
        <taxon>Eukaryota</taxon>
        <taxon>Fungi</taxon>
        <taxon>Dikarya</taxon>
        <taxon>Ascomycota</taxon>
        <taxon>Pezizomycotina</taxon>
        <taxon>Sordariomycetes</taxon>
        <taxon>Xylariomycetidae</taxon>
        <taxon>Xylariales</taxon>
        <taxon>Microdochiaceae</taxon>
        <taxon>Microdochium</taxon>
    </lineage>
</organism>
<reference evidence="2" key="1">
    <citation type="journal article" date="2021" name="Nat. Commun.">
        <title>Genetic determinants of endophytism in the Arabidopsis root mycobiome.</title>
        <authorList>
            <person name="Mesny F."/>
            <person name="Miyauchi S."/>
            <person name="Thiergart T."/>
            <person name="Pickel B."/>
            <person name="Atanasova L."/>
            <person name="Karlsson M."/>
            <person name="Huettel B."/>
            <person name="Barry K.W."/>
            <person name="Haridas S."/>
            <person name="Chen C."/>
            <person name="Bauer D."/>
            <person name="Andreopoulos W."/>
            <person name="Pangilinan J."/>
            <person name="LaButti K."/>
            <person name="Riley R."/>
            <person name="Lipzen A."/>
            <person name="Clum A."/>
            <person name="Drula E."/>
            <person name="Henrissat B."/>
            <person name="Kohler A."/>
            <person name="Grigoriev I.V."/>
            <person name="Martin F.M."/>
            <person name="Hacquard S."/>
        </authorList>
    </citation>
    <scope>NUCLEOTIDE SEQUENCE</scope>
    <source>
        <strain evidence="2">MPI-CAGE-CH-0230</strain>
    </source>
</reference>
<dbReference type="RefSeq" id="XP_046004476.1">
    <property type="nucleotide sequence ID" value="XM_046157557.1"/>
</dbReference>
<evidence type="ECO:0000313" key="2">
    <source>
        <dbReference type="EMBL" id="KAH7012100.1"/>
    </source>
</evidence>
<evidence type="ECO:0000313" key="3">
    <source>
        <dbReference type="Proteomes" id="UP000756346"/>
    </source>
</evidence>
<keyword evidence="3" id="KW-1185">Reference proteome</keyword>